<evidence type="ECO:0000313" key="2">
    <source>
        <dbReference type="Proteomes" id="UP000241462"/>
    </source>
</evidence>
<accession>A0A2T3AED7</accession>
<feature type="non-terminal residue" evidence="1">
    <location>
        <position position="1"/>
    </location>
</feature>
<dbReference type="EMBL" id="KZ678403">
    <property type="protein sequence ID" value="PSR93962.1"/>
    <property type="molecule type" value="Genomic_DNA"/>
</dbReference>
<dbReference type="AlphaFoldDB" id="A0A2T3AED7"/>
<organism evidence="1 2">
    <name type="scientific">Coniella lustricola</name>
    <dbReference type="NCBI Taxonomy" id="2025994"/>
    <lineage>
        <taxon>Eukaryota</taxon>
        <taxon>Fungi</taxon>
        <taxon>Dikarya</taxon>
        <taxon>Ascomycota</taxon>
        <taxon>Pezizomycotina</taxon>
        <taxon>Sordariomycetes</taxon>
        <taxon>Sordariomycetidae</taxon>
        <taxon>Diaporthales</taxon>
        <taxon>Schizoparmaceae</taxon>
        <taxon>Coniella</taxon>
    </lineage>
</organism>
<evidence type="ECO:0000313" key="1">
    <source>
        <dbReference type="EMBL" id="PSR93962.1"/>
    </source>
</evidence>
<sequence length="56" mass="6259">CIFFMIHTINIATSIDEILHDFVVAINGRNLQRCVASIVCMIQILGTLEQSLLDIV</sequence>
<proteinExistence type="predicted"/>
<dbReference type="Proteomes" id="UP000241462">
    <property type="component" value="Unassembled WGS sequence"/>
</dbReference>
<reference evidence="1 2" key="1">
    <citation type="journal article" date="2018" name="Mycol. Prog.">
        <title>Coniella lustricola, a new species from submerged detritus.</title>
        <authorList>
            <person name="Raudabaugh D.B."/>
            <person name="Iturriaga T."/>
            <person name="Carver A."/>
            <person name="Mondo S."/>
            <person name="Pangilinan J."/>
            <person name="Lipzen A."/>
            <person name="He G."/>
            <person name="Amirebrahimi M."/>
            <person name="Grigoriev I.V."/>
            <person name="Miller A.N."/>
        </authorList>
    </citation>
    <scope>NUCLEOTIDE SEQUENCE [LARGE SCALE GENOMIC DNA]</scope>
    <source>
        <strain evidence="1 2">B22-T-1</strain>
    </source>
</reference>
<gene>
    <name evidence="1" type="ORF">BD289DRAFT_334964</name>
</gene>
<feature type="non-terminal residue" evidence="1">
    <location>
        <position position="56"/>
    </location>
</feature>
<protein>
    <submittedName>
        <fullName evidence="1">Uncharacterized protein</fullName>
    </submittedName>
</protein>
<dbReference type="InParanoid" id="A0A2T3AED7"/>
<name>A0A2T3AED7_9PEZI</name>
<keyword evidence="2" id="KW-1185">Reference proteome</keyword>